<accession>A0ABZ0RGE3</accession>
<dbReference type="EMBL" id="CP138858">
    <property type="protein sequence ID" value="WPJ95234.1"/>
    <property type="molecule type" value="Genomic_DNA"/>
</dbReference>
<dbReference type="RefSeq" id="WP_319832127.1">
    <property type="nucleotide sequence ID" value="NZ_CP138858.1"/>
</dbReference>
<proteinExistence type="predicted"/>
<evidence type="ECO:0000259" key="1">
    <source>
        <dbReference type="SMART" id="SM00382"/>
    </source>
</evidence>
<dbReference type="InterPro" id="IPR027417">
    <property type="entry name" value="P-loop_NTPase"/>
</dbReference>
<dbReference type="Proteomes" id="UP001324993">
    <property type="component" value="Chromosome"/>
</dbReference>
<reference evidence="2 3" key="1">
    <citation type="submission" date="2023-11" db="EMBL/GenBank/DDBJ databases">
        <title>Coraliomargarita sp. nov., isolated from marine algae.</title>
        <authorList>
            <person name="Lee J.K."/>
            <person name="Baek J.H."/>
            <person name="Kim J.M."/>
            <person name="Choi D.G."/>
            <person name="Jeon C.O."/>
        </authorList>
    </citation>
    <scope>NUCLEOTIDE SEQUENCE [LARGE SCALE GENOMIC DNA]</scope>
    <source>
        <strain evidence="2 3">J2-16</strain>
    </source>
</reference>
<dbReference type="PANTHER" id="PTHR43581">
    <property type="entry name" value="ATP/GTP PHOSPHATASE"/>
    <property type="match status" value="1"/>
</dbReference>
<protein>
    <submittedName>
        <fullName evidence="2">AAA family ATPase</fullName>
    </submittedName>
</protein>
<dbReference type="CDD" id="cd00267">
    <property type="entry name" value="ABC_ATPase"/>
    <property type="match status" value="1"/>
</dbReference>
<dbReference type="SMART" id="SM00382">
    <property type="entry name" value="AAA"/>
    <property type="match status" value="1"/>
</dbReference>
<dbReference type="InterPro" id="IPR003593">
    <property type="entry name" value="AAA+_ATPase"/>
</dbReference>
<dbReference type="InterPro" id="IPR051396">
    <property type="entry name" value="Bact_Antivir_Def_Nuclease"/>
</dbReference>
<name>A0ABZ0RGE3_9BACT</name>
<evidence type="ECO:0000313" key="3">
    <source>
        <dbReference type="Proteomes" id="UP001324993"/>
    </source>
</evidence>
<evidence type="ECO:0000313" key="2">
    <source>
        <dbReference type="EMBL" id="WPJ95234.1"/>
    </source>
</evidence>
<dbReference type="SUPFAM" id="SSF52540">
    <property type="entry name" value="P-loop containing nucleoside triphosphate hydrolases"/>
    <property type="match status" value="1"/>
</dbReference>
<dbReference type="Pfam" id="PF13304">
    <property type="entry name" value="AAA_21"/>
    <property type="match status" value="1"/>
</dbReference>
<dbReference type="PANTHER" id="PTHR43581:SF4">
    <property type="entry name" value="ATP_GTP PHOSPHATASE"/>
    <property type="match status" value="1"/>
</dbReference>
<dbReference type="InterPro" id="IPR003959">
    <property type="entry name" value="ATPase_AAA_core"/>
</dbReference>
<gene>
    <name evidence="2" type="ORF">SH580_17570</name>
</gene>
<dbReference type="Gene3D" id="3.40.50.300">
    <property type="entry name" value="P-loop containing nucleotide triphosphate hydrolases"/>
    <property type="match status" value="1"/>
</dbReference>
<keyword evidence="3" id="KW-1185">Reference proteome</keyword>
<sequence>MAKTRLKKITIKSFRALKDVEVSFGTDITVLCGKNGTAKSSILGIAAQIFSFDRDYTSDKRLSFKTIMDESFKSQFSDHFRVSPKFDVTGSMDVGIQVYDAYTSSNATGELTITTRHSSSGKTPRAVFRNNSTAEEGANKDRNFTHPVIFLSLKRLYPIANREKYLEKTFPYFDLPDNRKAFVNLTNELLAKQVNNLTGTIGTVTSAVSHGDNYDCHSVSSGEDNVGQIIVALLSFRKLKEEYGDDYKGGMLLIDEADAGLFPAAQKKLIDILDRECRDLKLQVIMTSHSTTLIEKIHEEGLKPHNRSRFKTVYLTDTFGSIAIRDDWDWPRIYSDINIQPIAVKGIKAPKVNVYFEDKEGLDFFNTLMFRNPVKRLLNIFCDVSLGCSNYIQLIKHGRVPEFRDHSIVCLDADAKAQSKGLKSIVILPAHLPPDQLIFEFLYNKPPSDPIWKNSIGYTRPVFLNDGSDVTRELSITGSSLDLVAELKMYTGSRKPRELFKAFYKKNNFQNFLKEKKKFNPWKQWVEENPNEREKFSSSFVARLKHILKNVYGMNEGELTVLK</sequence>
<organism evidence="2 3">
    <name type="scientific">Coraliomargarita algicola</name>
    <dbReference type="NCBI Taxonomy" id="3092156"/>
    <lineage>
        <taxon>Bacteria</taxon>
        <taxon>Pseudomonadati</taxon>
        <taxon>Verrucomicrobiota</taxon>
        <taxon>Opitutia</taxon>
        <taxon>Puniceicoccales</taxon>
        <taxon>Coraliomargaritaceae</taxon>
        <taxon>Coraliomargarita</taxon>
    </lineage>
</organism>
<feature type="domain" description="AAA+ ATPase" evidence="1">
    <location>
        <begin position="25"/>
        <end position="318"/>
    </location>
</feature>